<feature type="compositionally biased region" description="Low complexity" evidence="4">
    <location>
        <begin position="362"/>
        <end position="377"/>
    </location>
</feature>
<reference evidence="6 7" key="1">
    <citation type="journal article" date="2019" name="J. Hered.">
        <title>An Improved Genome Assembly for Drosophila navojoa, the Basal Species in the mojavensis Cluster.</title>
        <authorList>
            <person name="Vanderlinde T."/>
            <person name="Dupim E.G."/>
            <person name="Nazario-Yepiz N.O."/>
            <person name="Carvalho A.B."/>
        </authorList>
    </citation>
    <scope>NUCLEOTIDE SEQUENCE [LARGE SCALE GENOMIC DNA]</scope>
    <source>
        <strain evidence="6">Navoj_Jal97</strain>
        <tissue evidence="6">Whole organism</tissue>
    </source>
</reference>
<feature type="region of interest" description="Disordered" evidence="4">
    <location>
        <begin position="337"/>
        <end position="377"/>
    </location>
</feature>
<comment type="subcellular location">
    <subcellularLocation>
        <location evidence="1">Cytoplasm</location>
        <location evidence="1">Cytoskeleton</location>
        <location evidence="1">Microtubule organizing center</location>
        <location evidence="1">Centrosome</location>
    </subcellularLocation>
</comment>
<feature type="compositionally biased region" description="Pro residues" evidence="4">
    <location>
        <begin position="693"/>
        <end position="705"/>
    </location>
</feature>
<evidence type="ECO:0000313" key="7">
    <source>
        <dbReference type="Proteomes" id="UP000295192"/>
    </source>
</evidence>
<dbReference type="OrthoDB" id="2448405at2759"/>
<dbReference type="AlphaFoldDB" id="A0A484B4H5"/>
<accession>A0A484B4H5</accession>
<sequence>MSNNNSTKRKLHYDGKLQSTSRITPKIREYLAELSNDRELGLERFMAFSSTTSTTSSNVSVGAPSSRCRSRSSSLGVATTAACAAAKTIARKQKECVSSTENVKQIPIVMDNKVGSGPRIASASVEDLRTPTKSTQTRTPMIKTRKTQTPESALKSHKRLEWDPAADVGYRYGRAASTSNISTLERSVLEAVIQPAVRCPGADRPNHSETDLNRLQQEGKKELNQQKPAAPLASSTLVPGNHTCSQPQATPTATPVATPTPVPSQSSRRESCATSAVSSFDYQHNSRPSTSQSNSGSQSQSQSRSRSRSRSLSAEELLRHVEQQRQEREYAAQLEQVLCNRRNTNKEKREHKENKENKENKQPPQHQQQQNISSCSSATSSPAKCDLDLGIDLLCSLVNKRSLSYGQKKQLIRDIAKRLACLDLTASSSSSLNGRTDVKRVQYKDAQLKEKHRREKFIAGGADTLRHSQPLRKDMSVNTSKRNSLEHSVPAATTPAPAVAPAAVPSPVASRAAATISPIHTATTECAPVSLAAPVPAPRTRLATPALTPLPSSYTSTSSATSNELVTQKTNVQIRYTVNAVDEQAAVQEWLNPMTQSEIEYEEKRLQRVQLDSERRTQLNWIETEILRLRKLQHLLTNAAKSVISPPSSAKSVRIPIQMAVEHPQVMPNAPKAALPAAPIATFPRSLGGAAAAPPPPPPPPPPRAPQQRSKMATPTGLSEHSGSTESVCSFVQQRQRQFMAHYQNQQQQRLEQQQQQQQQQLLLRQQQQQQHVIYRQQQLQQQQLQQQQLQQQHDYNVTCHMQRCPYNKLQQRQQQQPIQQQQNQYTEMQYTRTVGCLDEGPIYYQVVNSHASPCHVHAAAPTVTTTAAAAAAAAVTTAASTNGATTNSTSSMLCISSEMSIPLSLANACEATTTTTTTTTHQYDDVACHQQLQPRQHRRQSQRTSSSSEQKRPQQQQCWEGEQRQSQYVLQVRPRGIAYVIHFSSTTGTVEETPDFLSLQDHLQRARPQFCAQSKQRKAILNQMQLLRNARRKELEQLIEHGSLDSLDQRLKQLPPPVASRIRIFSTREMKALTSKRCEKLPEVIAAQKRECEERRRRSNRILRDVFNRRLQRRVRCGKLSLNHSRTVI</sequence>
<keyword evidence="3" id="KW-0206">Cytoskeleton</keyword>
<keyword evidence="7" id="KW-1185">Reference proteome</keyword>
<feature type="compositionally biased region" description="Low complexity" evidence="4">
    <location>
        <begin position="286"/>
        <end position="304"/>
    </location>
</feature>
<feature type="compositionally biased region" description="Low complexity" evidence="4">
    <location>
        <begin position="544"/>
        <end position="562"/>
    </location>
</feature>
<feature type="region of interest" description="Disordered" evidence="4">
    <location>
        <begin position="932"/>
        <end position="961"/>
    </location>
</feature>
<name>A0A484B4H5_DRONA</name>
<feature type="compositionally biased region" description="Low complexity" evidence="4">
    <location>
        <begin position="943"/>
        <end position="961"/>
    </location>
</feature>
<dbReference type="Proteomes" id="UP000295192">
    <property type="component" value="Unassembled WGS sequence"/>
</dbReference>
<feature type="compositionally biased region" description="Basic and acidic residues" evidence="4">
    <location>
        <begin position="344"/>
        <end position="361"/>
    </location>
</feature>
<feature type="compositionally biased region" description="Polar residues" evidence="4">
    <location>
        <begin position="233"/>
        <end position="244"/>
    </location>
</feature>
<evidence type="ECO:0000256" key="3">
    <source>
        <dbReference type="ARBA" id="ARBA00023212"/>
    </source>
</evidence>
<dbReference type="Pfam" id="PF15309">
    <property type="entry name" value="ALMS_motif"/>
    <property type="match status" value="1"/>
</dbReference>
<evidence type="ECO:0000256" key="2">
    <source>
        <dbReference type="ARBA" id="ARBA00022490"/>
    </source>
</evidence>
<feature type="compositionally biased region" description="Polar residues" evidence="4">
    <location>
        <begin position="272"/>
        <end position="285"/>
    </location>
</feature>
<evidence type="ECO:0000256" key="4">
    <source>
        <dbReference type="SAM" id="MobiDB-lite"/>
    </source>
</evidence>
<feature type="compositionally biased region" description="Polar residues" evidence="4">
    <location>
        <begin position="707"/>
        <end position="728"/>
    </location>
</feature>
<feature type="region of interest" description="Disordered" evidence="4">
    <location>
        <begin position="127"/>
        <end position="156"/>
    </location>
</feature>
<evidence type="ECO:0000259" key="5">
    <source>
        <dbReference type="Pfam" id="PF15309"/>
    </source>
</evidence>
<feature type="region of interest" description="Disordered" evidence="4">
    <location>
        <begin position="466"/>
        <end position="489"/>
    </location>
</feature>
<protein>
    <recommendedName>
        <fullName evidence="5">ALMS motif domain-containing protein</fullName>
    </recommendedName>
</protein>
<gene>
    <name evidence="6" type="ORF">AWZ03_010034</name>
</gene>
<organism evidence="6 7">
    <name type="scientific">Drosophila navojoa</name>
    <name type="common">Fruit fly</name>
    <dbReference type="NCBI Taxonomy" id="7232"/>
    <lineage>
        <taxon>Eukaryota</taxon>
        <taxon>Metazoa</taxon>
        <taxon>Ecdysozoa</taxon>
        <taxon>Arthropoda</taxon>
        <taxon>Hexapoda</taxon>
        <taxon>Insecta</taxon>
        <taxon>Pterygota</taxon>
        <taxon>Neoptera</taxon>
        <taxon>Endopterygota</taxon>
        <taxon>Diptera</taxon>
        <taxon>Brachycera</taxon>
        <taxon>Muscomorpha</taxon>
        <taxon>Ephydroidea</taxon>
        <taxon>Drosophilidae</taxon>
        <taxon>Drosophila</taxon>
    </lineage>
</organism>
<feature type="compositionally biased region" description="Low complexity" evidence="4">
    <location>
        <begin position="245"/>
        <end position="266"/>
    </location>
</feature>
<proteinExistence type="predicted"/>
<feature type="region of interest" description="Disordered" evidence="4">
    <location>
        <begin position="220"/>
        <end position="314"/>
    </location>
</feature>
<evidence type="ECO:0000256" key="1">
    <source>
        <dbReference type="ARBA" id="ARBA00004300"/>
    </source>
</evidence>
<dbReference type="EMBL" id="LSRL02000146">
    <property type="protein sequence ID" value="TDG43559.1"/>
    <property type="molecule type" value="Genomic_DNA"/>
</dbReference>
<dbReference type="GO" id="GO:0005813">
    <property type="term" value="C:centrosome"/>
    <property type="evidence" value="ECO:0007669"/>
    <property type="project" value="UniProtKB-SubCell"/>
</dbReference>
<evidence type="ECO:0000313" key="6">
    <source>
        <dbReference type="EMBL" id="TDG43559.1"/>
    </source>
</evidence>
<dbReference type="OMA" id="GMVNTCE"/>
<keyword evidence="2" id="KW-0963">Cytoplasm</keyword>
<feature type="region of interest" description="Disordered" evidence="4">
    <location>
        <begin position="685"/>
        <end position="728"/>
    </location>
</feature>
<dbReference type="InterPro" id="IPR029299">
    <property type="entry name" value="ALMS_motif"/>
</dbReference>
<feature type="region of interest" description="Disordered" evidence="4">
    <location>
        <begin position="542"/>
        <end position="564"/>
    </location>
</feature>
<comment type="caution">
    <text evidence="6">The sequence shown here is derived from an EMBL/GenBank/DDBJ whole genome shotgun (WGS) entry which is preliminary data.</text>
</comment>
<feature type="domain" description="ALMS motif" evidence="5">
    <location>
        <begin position="998"/>
        <end position="1117"/>
    </location>
</feature>